<comment type="caution">
    <text evidence="3">The sequence shown here is derived from an EMBL/GenBank/DDBJ whole genome shotgun (WGS) entry which is preliminary data.</text>
</comment>
<dbReference type="Proteomes" id="UP001054252">
    <property type="component" value="Unassembled WGS sequence"/>
</dbReference>
<dbReference type="SMART" id="SM00448">
    <property type="entry name" value="REC"/>
    <property type="match status" value="1"/>
</dbReference>
<organism evidence="3 4">
    <name type="scientific">Rubroshorea leprosula</name>
    <dbReference type="NCBI Taxonomy" id="152421"/>
    <lineage>
        <taxon>Eukaryota</taxon>
        <taxon>Viridiplantae</taxon>
        <taxon>Streptophyta</taxon>
        <taxon>Embryophyta</taxon>
        <taxon>Tracheophyta</taxon>
        <taxon>Spermatophyta</taxon>
        <taxon>Magnoliopsida</taxon>
        <taxon>eudicotyledons</taxon>
        <taxon>Gunneridae</taxon>
        <taxon>Pentapetalae</taxon>
        <taxon>rosids</taxon>
        <taxon>malvids</taxon>
        <taxon>Malvales</taxon>
        <taxon>Dipterocarpaceae</taxon>
        <taxon>Rubroshorea</taxon>
    </lineage>
</organism>
<dbReference type="PROSITE" id="PS50110">
    <property type="entry name" value="RESPONSE_REGULATORY"/>
    <property type="match status" value="1"/>
</dbReference>
<name>A0AAV5HMC4_9ROSI</name>
<reference evidence="3 4" key="1">
    <citation type="journal article" date="2021" name="Commun. Biol.">
        <title>The genome of Shorea leprosula (Dipterocarpaceae) highlights the ecological relevance of drought in aseasonal tropical rainforests.</title>
        <authorList>
            <person name="Ng K.K.S."/>
            <person name="Kobayashi M.J."/>
            <person name="Fawcett J.A."/>
            <person name="Hatakeyama M."/>
            <person name="Paape T."/>
            <person name="Ng C.H."/>
            <person name="Ang C.C."/>
            <person name="Tnah L.H."/>
            <person name="Lee C.T."/>
            <person name="Nishiyama T."/>
            <person name="Sese J."/>
            <person name="O'Brien M.J."/>
            <person name="Copetti D."/>
            <person name="Mohd Noor M.I."/>
            <person name="Ong R.C."/>
            <person name="Putra M."/>
            <person name="Sireger I.Z."/>
            <person name="Indrioko S."/>
            <person name="Kosugi Y."/>
            <person name="Izuno A."/>
            <person name="Isagi Y."/>
            <person name="Lee S.L."/>
            <person name="Shimizu K.K."/>
        </authorList>
    </citation>
    <scope>NUCLEOTIDE SEQUENCE [LARGE SCALE GENOMIC DNA]</scope>
    <source>
        <strain evidence="3">214</strain>
    </source>
</reference>
<proteinExistence type="predicted"/>
<feature type="modified residue" description="4-aspartylphosphate" evidence="1">
    <location>
        <position position="92"/>
    </location>
</feature>
<dbReference type="PANTHER" id="PTHR43228:SF12">
    <property type="entry name" value="TWO-COMPONENT RESPONSE REGULATOR 24"/>
    <property type="match status" value="1"/>
</dbReference>
<evidence type="ECO:0000259" key="2">
    <source>
        <dbReference type="PROSITE" id="PS50110"/>
    </source>
</evidence>
<feature type="domain" description="Response regulatory" evidence="2">
    <location>
        <begin position="42"/>
        <end position="157"/>
    </location>
</feature>
<dbReference type="SUPFAM" id="SSF52172">
    <property type="entry name" value="CheY-like"/>
    <property type="match status" value="1"/>
</dbReference>
<evidence type="ECO:0000256" key="1">
    <source>
        <dbReference type="PROSITE-ProRule" id="PRU00169"/>
    </source>
</evidence>
<dbReference type="EMBL" id="BPVZ01000001">
    <property type="protein sequence ID" value="GKU86155.1"/>
    <property type="molecule type" value="Genomic_DNA"/>
</dbReference>
<dbReference type="InterPro" id="IPR011006">
    <property type="entry name" value="CheY-like_superfamily"/>
</dbReference>
<keyword evidence="4" id="KW-1185">Reference proteome</keyword>
<dbReference type="InterPro" id="IPR001789">
    <property type="entry name" value="Sig_transdc_resp-reg_receiver"/>
</dbReference>
<keyword evidence="1" id="KW-0597">Phosphoprotein</keyword>
<dbReference type="InterPro" id="IPR052048">
    <property type="entry name" value="ST_Response_Regulator"/>
</dbReference>
<dbReference type="Gene3D" id="3.40.50.2300">
    <property type="match status" value="1"/>
</dbReference>
<dbReference type="PANTHER" id="PTHR43228">
    <property type="entry name" value="TWO-COMPONENT RESPONSE REGULATOR"/>
    <property type="match status" value="1"/>
</dbReference>
<dbReference type="Pfam" id="PF00072">
    <property type="entry name" value="Response_reg"/>
    <property type="match status" value="1"/>
</dbReference>
<accession>A0AAV5HMC4</accession>
<dbReference type="AlphaFoldDB" id="A0AAV5HMC4"/>
<evidence type="ECO:0000313" key="4">
    <source>
        <dbReference type="Proteomes" id="UP001054252"/>
    </source>
</evidence>
<evidence type="ECO:0000313" key="3">
    <source>
        <dbReference type="EMBL" id="GKU86155.1"/>
    </source>
</evidence>
<dbReference type="CDD" id="cd17546">
    <property type="entry name" value="REC_hyHK_CKI1_RcsC-like"/>
    <property type="match status" value="1"/>
</dbReference>
<dbReference type="GO" id="GO:0000160">
    <property type="term" value="P:phosphorelay signal transduction system"/>
    <property type="evidence" value="ECO:0007669"/>
    <property type="project" value="InterPro"/>
</dbReference>
<sequence length="166" mass="18440">MGFKNINIGTKEGVSNVVGTALLSSPRINREQMKNIQTNISTALVVDDDIINRKIHRKLLDNLGIESETVTNGKEAVDVHCTGKNFDLILMDLEMPIMNGIEATKKLREMGIHSMIAGVSTRSLEEEKQEFMDAGLNDFKEKPLTVAKLASILHKFCEDDLEPVTD</sequence>
<protein>
    <recommendedName>
        <fullName evidence="2">Response regulatory domain-containing protein</fullName>
    </recommendedName>
</protein>
<gene>
    <name evidence="3" type="ORF">SLEP1_g717</name>
</gene>